<dbReference type="GeneID" id="61112976"/>
<comment type="caution">
    <text evidence="1">The sequence shown here is derived from an EMBL/GenBank/DDBJ whole genome shotgun (WGS) entry which is preliminary data.</text>
</comment>
<organism evidence="1 2">
    <name type="scientific">Leptospira weilii str. 2006001853</name>
    <dbReference type="NCBI Taxonomy" id="1001589"/>
    <lineage>
        <taxon>Bacteria</taxon>
        <taxon>Pseudomonadati</taxon>
        <taxon>Spirochaetota</taxon>
        <taxon>Spirochaetia</taxon>
        <taxon>Leptospirales</taxon>
        <taxon>Leptospiraceae</taxon>
        <taxon>Leptospira</taxon>
    </lineage>
</organism>
<evidence type="ECO:0000313" key="1">
    <source>
        <dbReference type="EMBL" id="EKR63781.1"/>
    </source>
</evidence>
<dbReference type="RefSeq" id="WP_004499853.1">
    <property type="nucleotide sequence ID" value="NZ_AFLV02000053.1"/>
</dbReference>
<dbReference type="Proteomes" id="UP000001338">
    <property type="component" value="Unassembled WGS sequence"/>
</dbReference>
<sequence>MTIEATIGAELIEKKLLYKMGDADVLDDYLFAIEAGDPFFVYYNGGGNIEKLTFANAALESANNHINIIQGNVRSGRTHDLLPDLIESELPPFLLSRNALRALKTTGKAEFCFEWSRDHLSLTIKRKVKFTIVIDGKKKKVPVFHCKGQFDNDSDCADVDCDFWILDDNTWPIILKHVEGDLCFWELIEVGKDLGLPNIKKI</sequence>
<reference evidence="1 2" key="1">
    <citation type="submission" date="2012-10" db="EMBL/GenBank/DDBJ databases">
        <authorList>
            <person name="Harkins D.M."/>
            <person name="Durkin A.S."/>
            <person name="Brinkac L.M."/>
            <person name="Haft D.H."/>
            <person name="Selengut J.D."/>
            <person name="Sanka R."/>
            <person name="DePew J."/>
            <person name="Purushe J."/>
            <person name="Whelen A.C."/>
            <person name="Vinetz J.M."/>
            <person name="Sutton G.G."/>
            <person name="Nierman W.C."/>
            <person name="Fouts D.E."/>
        </authorList>
    </citation>
    <scope>NUCLEOTIDE SEQUENCE [LARGE SCALE GENOMIC DNA]</scope>
    <source>
        <strain evidence="1 2">2006001853</strain>
    </source>
</reference>
<gene>
    <name evidence="1" type="ORF">LEP1GSC036_1135</name>
</gene>
<dbReference type="EMBL" id="AFLV02000053">
    <property type="protein sequence ID" value="EKR63781.1"/>
    <property type="molecule type" value="Genomic_DNA"/>
</dbReference>
<evidence type="ECO:0000313" key="2">
    <source>
        <dbReference type="Proteomes" id="UP000001338"/>
    </source>
</evidence>
<protein>
    <submittedName>
        <fullName evidence="1">Uncharacterized protein</fullName>
    </submittedName>
</protein>
<proteinExistence type="predicted"/>
<accession>A0A828Z1C6</accession>
<name>A0A828Z1C6_9LEPT</name>
<dbReference type="AlphaFoldDB" id="A0A828Z1C6"/>